<name>A0A166FGU9_9AGAM</name>
<dbReference type="Gene3D" id="3.40.50.1240">
    <property type="entry name" value="Phosphoglycerate mutase-like"/>
    <property type="match status" value="1"/>
</dbReference>
<dbReference type="AlphaFoldDB" id="A0A166FGU9"/>
<comment type="similarity">
    <text evidence="1">Belongs to the histidine acid phosphatase family.</text>
</comment>
<dbReference type="PANTHER" id="PTHR11567">
    <property type="entry name" value="ACID PHOSPHATASE-RELATED"/>
    <property type="match status" value="1"/>
</dbReference>
<dbReference type="InterPro" id="IPR050645">
    <property type="entry name" value="Histidine_acid_phosphatase"/>
</dbReference>
<keyword evidence="4" id="KW-1185">Reference proteome</keyword>
<accession>A0A166FGU9</accession>
<dbReference type="OrthoDB" id="258392at2759"/>
<evidence type="ECO:0000313" key="4">
    <source>
        <dbReference type="Proteomes" id="UP000076798"/>
    </source>
</evidence>
<dbReference type="SUPFAM" id="SSF53254">
    <property type="entry name" value="Phosphoglycerate mutase-like"/>
    <property type="match status" value="1"/>
</dbReference>
<dbReference type="Pfam" id="PF00328">
    <property type="entry name" value="His_Phos_2"/>
    <property type="match status" value="1"/>
</dbReference>
<evidence type="ECO:0000313" key="3">
    <source>
        <dbReference type="EMBL" id="KZT40628.1"/>
    </source>
</evidence>
<dbReference type="EMBL" id="KV428030">
    <property type="protein sequence ID" value="KZT40628.1"/>
    <property type="molecule type" value="Genomic_DNA"/>
</dbReference>
<dbReference type="InterPro" id="IPR029033">
    <property type="entry name" value="His_PPase_superfam"/>
</dbReference>
<reference evidence="3 4" key="1">
    <citation type="journal article" date="2016" name="Mol. Biol. Evol.">
        <title>Comparative Genomics of Early-Diverging Mushroom-Forming Fungi Provides Insights into the Origins of Lignocellulose Decay Capabilities.</title>
        <authorList>
            <person name="Nagy L.G."/>
            <person name="Riley R."/>
            <person name="Tritt A."/>
            <person name="Adam C."/>
            <person name="Daum C."/>
            <person name="Floudas D."/>
            <person name="Sun H."/>
            <person name="Yadav J.S."/>
            <person name="Pangilinan J."/>
            <person name="Larsson K.H."/>
            <person name="Matsuura K."/>
            <person name="Barry K."/>
            <person name="Labutti K."/>
            <person name="Kuo R."/>
            <person name="Ohm R.A."/>
            <person name="Bhattacharya S.S."/>
            <person name="Shirouzu T."/>
            <person name="Yoshinaga Y."/>
            <person name="Martin F.M."/>
            <person name="Grigoriev I.V."/>
            <person name="Hibbett D.S."/>
        </authorList>
    </citation>
    <scope>NUCLEOTIDE SEQUENCE [LARGE SCALE GENOMIC DNA]</scope>
    <source>
        <strain evidence="3 4">HHB10207 ss-3</strain>
    </source>
</reference>
<keyword evidence="2" id="KW-0472">Membrane</keyword>
<evidence type="ECO:0000256" key="2">
    <source>
        <dbReference type="SAM" id="Phobius"/>
    </source>
</evidence>
<gene>
    <name evidence="3" type="ORF">SISSUDRAFT_983149</name>
</gene>
<dbReference type="Proteomes" id="UP000076798">
    <property type="component" value="Unassembled WGS sequence"/>
</dbReference>
<dbReference type="GO" id="GO:0016791">
    <property type="term" value="F:phosphatase activity"/>
    <property type="evidence" value="ECO:0007669"/>
    <property type="project" value="TreeGrafter"/>
</dbReference>
<dbReference type="PANTHER" id="PTHR11567:SF142">
    <property type="entry name" value="PHOSPHOGLYCERATE MUTASE-LIKE PROTEIN"/>
    <property type="match status" value="1"/>
</dbReference>
<sequence>MSDSTVQGVLVLARHGDRQGFYQDPTTYTASATSITPLGNVQEQQLGALLRSMYLNASSPDWIAGVNPTIFTDSQVLVRADGSDEGGVIVDSALSLLAGLWPPTTAWNTTLANGTTVVGPFNGYQYVPLQTINADEDISLEGNTQCNTWANSNTAFYNSPGFLQVANESAAFLSLLPPFLDGRPVTLQNMVFDYMNVQSIHNKTFFDRLPPTFLAQARALANYHEYGIFTSPQLNGIGNVVGQAILPTMFSALNRISNSSDPLKLAYNAISYKPFLSLFNMTGVAQSNPELAGVVNYAASVVFEVRTSNASSEPLLRFRFKNGTDDAEYTTFNLFGSNGDIPLSQFINTLTPAGINNTQEWCGICNNSVNRGCAAFAAQSALPTSAAHSGSHVSAVGAGFIGAGVTLALMAVILAVLAFGGLLTLFPRRRKGGSVRITSCRLVQC</sequence>
<dbReference type="STRING" id="1314776.A0A166FGU9"/>
<dbReference type="InterPro" id="IPR000560">
    <property type="entry name" value="His_Pase_clade-2"/>
</dbReference>
<organism evidence="3 4">
    <name type="scientific">Sistotremastrum suecicum HHB10207 ss-3</name>
    <dbReference type="NCBI Taxonomy" id="1314776"/>
    <lineage>
        <taxon>Eukaryota</taxon>
        <taxon>Fungi</taxon>
        <taxon>Dikarya</taxon>
        <taxon>Basidiomycota</taxon>
        <taxon>Agaricomycotina</taxon>
        <taxon>Agaricomycetes</taxon>
        <taxon>Sistotremastrales</taxon>
        <taxon>Sistotremastraceae</taxon>
        <taxon>Sistotremastrum</taxon>
    </lineage>
</organism>
<proteinExistence type="inferred from homology"/>
<evidence type="ECO:0000256" key="1">
    <source>
        <dbReference type="ARBA" id="ARBA00005375"/>
    </source>
</evidence>
<feature type="transmembrane region" description="Helical" evidence="2">
    <location>
        <begin position="400"/>
        <end position="426"/>
    </location>
</feature>
<protein>
    <submittedName>
        <fullName evidence="3">Phosphoglycerate mutase-like protein</fullName>
    </submittedName>
</protein>
<keyword evidence="2" id="KW-0812">Transmembrane</keyword>
<keyword evidence="2" id="KW-1133">Transmembrane helix</keyword>